<dbReference type="Gene3D" id="3.40.50.300">
    <property type="entry name" value="P-loop containing nucleotide triphosphate hydrolases"/>
    <property type="match status" value="1"/>
</dbReference>
<dbReference type="RefSeq" id="WP_150600534.1">
    <property type="nucleotide sequence ID" value="NZ_CABPRW010000009.1"/>
</dbReference>
<evidence type="ECO:0000259" key="1">
    <source>
        <dbReference type="Pfam" id="PF13401"/>
    </source>
</evidence>
<reference evidence="2 3" key="1">
    <citation type="submission" date="2019-08" db="EMBL/GenBank/DDBJ databases">
        <authorList>
            <person name="Peeters C."/>
        </authorList>
    </citation>
    <scope>NUCLEOTIDE SEQUENCE [LARGE SCALE GENOMIC DNA]</scope>
    <source>
        <strain evidence="2 3">LMG 31113</strain>
    </source>
</reference>
<dbReference type="GO" id="GO:0016887">
    <property type="term" value="F:ATP hydrolysis activity"/>
    <property type="evidence" value="ECO:0007669"/>
    <property type="project" value="InterPro"/>
</dbReference>
<dbReference type="EMBL" id="CABPRW010000009">
    <property type="protein sequence ID" value="VVE35646.1"/>
    <property type="molecule type" value="Genomic_DNA"/>
</dbReference>
<dbReference type="InterPro" id="IPR049945">
    <property type="entry name" value="AAA_22"/>
</dbReference>
<dbReference type="SUPFAM" id="SSF52540">
    <property type="entry name" value="P-loop containing nucleoside triphosphate hydrolases"/>
    <property type="match status" value="1"/>
</dbReference>
<feature type="domain" description="ORC1/DEAH AAA+ ATPase" evidence="1">
    <location>
        <begin position="35"/>
        <end position="147"/>
    </location>
</feature>
<proteinExistence type="predicted"/>
<dbReference type="InterPro" id="IPR027417">
    <property type="entry name" value="P-loop_NTPase"/>
</dbReference>
<evidence type="ECO:0000313" key="2">
    <source>
        <dbReference type="EMBL" id="VVE35646.1"/>
    </source>
</evidence>
<sequence length="265" mass="29063">MTSLSIAQGFADTQNMALAEIAIERAMSRSTNLPGLVCFYGPSGWGKSIATNTIAQRGRGYYVQARSVWTKKALLKAVLFEMGVRAAATIDDMVNQVADQLTASQRPLIIDEFDHIVDRNNVELVRDIYESSRSPVLIVGEEALPQKLTRWERFHGRVLSWVPAQPVNQDDANKLKPLYAPHCDVSDDLLAHITDLANGSVRRVCVNLARVQEHALTLGVAGFDMKAWQAFERKTPAAALYTGASPTRCLPGDVSRSGRTAVAAR</sequence>
<accession>A0A5E4XH90</accession>
<protein>
    <recommendedName>
        <fullName evidence="1">ORC1/DEAH AAA+ ATPase domain-containing protein</fullName>
    </recommendedName>
</protein>
<dbReference type="Proteomes" id="UP000382577">
    <property type="component" value="Unassembled WGS sequence"/>
</dbReference>
<dbReference type="AlphaFoldDB" id="A0A5E4XH90"/>
<gene>
    <name evidence="2" type="ORF">PFI31113_03847</name>
</gene>
<dbReference type="OrthoDB" id="9797061at2"/>
<dbReference type="Pfam" id="PF13401">
    <property type="entry name" value="AAA_22"/>
    <property type="match status" value="1"/>
</dbReference>
<evidence type="ECO:0000313" key="3">
    <source>
        <dbReference type="Proteomes" id="UP000382577"/>
    </source>
</evidence>
<organism evidence="2 3">
    <name type="scientific">Pandoraea fibrosis</name>
    <dbReference type="NCBI Taxonomy" id="1891094"/>
    <lineage>
        <taxon>Bacteria</taxon>
        <taxon>Pseudomonadati</taxon>
        <taxon>Pseudomonadota</taxon>
        <taxon>Betaproteobacteria</taxon>
        <taxon>Burkholderiales</taxon>
        <taxon>Burkholderiaceae</taxon>
        <taxon>Pandoraea</taxon>
    </lineage>
</organism>
<name>A0A5E4XH90_9BURK</name>